<sequence>MCEIRSITVTLKCEYKRTREGRGLKDTIVIDFDSGKIVDSQLFTSSTGHHGTRLYTLKTNKQYIVYDAYRTNTGNVYIDVELIKINENGDYVTITKYRLFDKQEPVTPLDQLPENIRTALLNNNKNLPLFNDYIIIS</sequence>
<dbReference type="EMBL" id="MK064562">
    <property type="protein sequence ID" value="AZI75705.1"/>
    <property type="molecule type" value="Genomic_DNA"/>
</dbReference>
<evidence type="ECO:0000313" key="1">
    <source>
        <dbReference type="EMBL" id="AZI75705.1"/>
    </source>
</evidence>
<proteinExistence type="predicted"/>
<name>A0A3S8NEN8_9VIRU</name>
<gene>
    <name evidence="1" type="ORF">SBFV1_gp04</name>
</gene>
<reference evidence="1" key="1">
    <citation type="journal article" date="2018" name="Environ. Microbiol.">
        <title>New archaeal viruses discovered by metagenomic analysis of viral communities in enrichment cultures.</title>
        <authorList>
            <person name="Liu Y."/>
            <person name="Brandt D."/>
            <person name="Ishino S."/>
            <person name="Ishino Y."/>
            <person name="Koonin E.V."/>
            <person name="Kalinowski J."/>
            <person name="Krupovic M."/>
            <person name="Prangishvili D."/>
        </authorList>
    </citation>
    <scope>NUCLEOTIDE SEQUENCE [LARGE SCALE GENOMIC DNA]</scope>
</reference>
<accession>A0A3S8NEN8</accession>
<dbReference type="Proteomes" id="UP000267912">
    <property type="component" value="Segment"/>
</dbReference>
<protein>
    <submittedName>
        <fullName evidence="1">Uncharacterized protein</fullName>
    </submittedName>
</protein>
<organism evidence="1">
    <name type="scientific">Sulfolobales Beppu filamentous phage 1</name>
    <dbReference type="NCBI Taxonomy" id="2493122"/>
    <lineage>
        <taxon>Viruses</taxon>
        <taxon>Adnaviria</taxon>
        <taxon>Zilligvirae</taxon>
        <taxon>Taleaviricota</taxon>
        <taxon>Tokiviricetes</taxon>
        <taxon>Ligamenvirales</taxon>
        <taxon>Lipothrixviridae</taxon>
        <taxon>Alphalipothrixvirus</taxon>
        <taxon>Alphalipothrixvirus beppuense</taxon>
    </lineage>
</organism>